<protein>
    <submittedName>
        <fullName evidence="2">Uncharacterized protein</fullName>
    </submittedName>
</protein>
<proteinExistence type="predicted"/>
<organism evidence="2">
    <name type="scientific">Grammatophora oceanica</name>
    <dbReference type="NCBI Taxonomy" id="210454"/>
    <lineage>
        <taxon>Eukaryota</taxon>
        <taxon>Sar</taxon>
        <taxon>Stramenopiles</taxon>
        <taxon>Ochrophyta</taxon>
        <taxon>Bacillariophyta</taxon>
        <taxon>Fragilariophyceae</taxon>
        <taxon>Fragilariophycidae</taxon>
        <taxon>Rhabdonematales</taxon>
        <taxon>Grammatophoraceae</taxon>
        <taxon>Grammatophora</taxon>
    </lineage>
</organism>
<dbReference type="EMBL" id="HBGK01039789">
    <property type="protein sequence ID" value="CAD9299064.1"/>
    <property type="molecule type" value="Transcribed_RNA"/>
</dbReference>
<name>A0A7S1YGJ8_9STRA</name>
<accession>A0A7S1YGJ8</accession>
<dbReference type="AlphaFoldDB" id="A0A7S1YGJ8"/>
<reference evidence="2" key="1">
    <citation type="submission" date="2021-01" db="EMBL/GenBank/DDBJ databases">
        <authorList>
            <person name="Corre E."/>
            <person name="Pelletier E."/>
            <person name="Niang G."/>
            <person name="Scheremetjew M."/>
            <person name="Finn R."/>
            <person name="Kale V."/>
            <person name="Holt S."/>
            <person name="Cochrane G."/>
            <person name="Meng A."/>
            <person name="Brown T."/>
            <person name="Cohen L."/>
        </authorList>
    </citation>
    <scope>NUCLEOTIDE SEQUENCE</scope>
    <source>
        <strain evidence="2">CCMP 410</strain>
    </source>
</reference>
<evidence type="ECO:0000313" key="2">
    <source>
        <dbReference type="EMBL" id="CAD9299064.1"/>
    </source>
</evidence>
<sequence length="274" mass="31411">MGDVGPIDRFRNRIKSKWHIHEKQVYRMLGISLKAEVGARSLLSELIKKVGKRHDGDLKNPENCTGVHMSTHGDREEFPHDSLSEKSKGVPRWFTNKKMHLLSGIKDQLDIVRSVNGTRRGLDKSTSSRRKANWESWFWKDRSEEAKEFAKEDLPTILEDLSDTCDPKTTCKEEDLRELIRMSNMAPKSERQSRRSAPVVSPNPTIETRANKKRRTGDGQHSDQLLMPIDSPTNDSPGVALQMKRVPESVGSGKTDQRKQRNSQRRIFRQSLKT</sequence>
<gene>
    <name evidence="2" type="ORF">GOCE00092_LOCUS20756</name>
</gene>
<evidence type="ECO:0000256" key="1">
    <source>
        <dbReference type="SAM" id="MobiDB-lite"/>
    </source>
</evidence>
<feature type="region of interest" description="Disordered" evidence="1">
    <location>
        <begin position="181"/>
        <end position="274"/>
    </location>
</feature>